<reference evidence="1 2" key="1">
    <citation type="submission" date="2016-11" db="EMBL/GenBank/DDBJ databases">
        <title>Whole Genome Sequencing of Mucilaginibacter polytrichastri RG4-7(T) isolated from the moss sample.</title>
        <authorList>
            <person name="Li Y."/>
        </authorList>
    </citation>
    <scope>NUCLEOTIDE SEQUENCE [LARGE SCALE GENOMIC DNA]</scope>
    <source>
        <strain evidence="1 2">RG4-7</strain>
    </source>
</reference>
<gene>
    <name evidence="1" type="ORF">RG47T_0083</name>
</gene>
<comment type="caution">
    <text evidence="1">The sequence shown here is derived from an EMBL/GenBank/DDBJ whole genome shotgun (WGS) entry which is preliminary data.</text>
</comment>
<proteinExistence type="predicted"/>
<keyword evidence="2" id="KW-1185">Reference proteome</keyword>
<dbReference type="Proteomes" id="UP000186720">
    <property type="component" value="Unassembled WGS sequence"/>
</dbReference>
<dbReference type="STRING" id="1302689.RG47T_0083"/>
<accession>A0A1Q5ZS99</accession>
<sequence length="37" mass="4331">MVFYQSGKVGVQFKSDYRSKGFRLTARNGFRQPIIFT</sequence>
<protein>
    <submittedName>
        <fullName evidence="1">Uncharacterized protein</fullName>
    </submittedName>
</protein>
<dbReference type="EMBL" id="MPPL01000001">
    <property type="protein sequence ID" value="OKS84651.1"/>
    <property type="molecule type" value="Genomic_DNA"/>
</dbReference>
<evidence type="ECO:0000313" key="2">
    <source>
        <dbReference type="Proteomes" id="UP000186720"/>
    </source>
</evidence>
<evidence type="ECO:0000313" key="1">
    <source>
        <dbReference type="EMBL" id="OKS84651.1"/>
    </source>
</evidence>
<organism evidence="1 2">
    <name type="scientific">Mucilaginibacter polytrichastri</name>
    <dbReference type="NCBI Taxonomy" id="1302689"/>
    <lineage>
        <taxon>Bacteria</taxon>
        <taxon>Pseudomonadati</taxon>
        <taxon>Bacteroidota</taxon>
        <taxon>Sphingobacteriia</taxon>
        <taxon>Sphingobacteriales</taxon>
        <taxon>Sphingobacteriaceae</taxon>
        <taxon>Mucilaginibacter</taxon>
    </lineage>
</organism>
<dbReference type="AlphaFoldDB" id="A0A1Q5ZS99"/>
<name>A0A1Q5ZS99_9SPHI</name>